<feature type="compositionally biased region" description="Polar residues" evidence="1">
    <location>
        <begin position="96"/>
        <end position="105"/>
    </location>
</feature>
<dbReference type="Proteomes" id="UP001199528">
    <property type="component" value="Chromosome"/>
</dbReference>
<name>A0AAJ6NL10_9GAMM</name>
<feature type="compositionally biased region" description="Low complexity" evidence="1">
    <location>
        <begin position="135"/>
        <end position="144"/>
    </location>
</feature>
<dbReference type="KEGG" id="aviv:LF296_05495"/>
<dbReference type="RefSeq" id="WP_272655731.1">
    <property type="nucleotide sequence ID" value="NZ_CP085083.1"/>
</dbReference>
<sequence length="198" mass="21124">MSQERTTSLRILQTNKKKTLSPVIYLLIGFISGIILTTLFFFMLSTGTGSSSEYVEPTQVVEENTTVLPGAKQTTQTTEVAAPVQDESAESEEDSNFTQPGSNDLNKFFQRTPPPAAAPAQTAQHASPFANEPNAKAAQPVAPAKAEHPKSEAVPAKVVKPAAQPAKVVAPKEPEAEAPDATVQIKVTQKPFAVNELK</sequence>
<organism evidence="3 4">
    <name type="scientific">Acinetobacter vivianii</name>
    <dbReference type="NCBI Taxonomy" id="1776742"/>
    <lineage>
        <taxon>Bacteria</taxon>
        <taxon>Pseudomonadati</taxon>
        <taxon>Pseudomonadota</taxon>
        <taxon>Gammaproteobacteria</taxon>
        <taxon>Moraxellales</taxon>
        <taxon>Moraxellaceae</taxon>
        <taxon>Acinetobacter</taxon>
    </lineage>
</organism>
<proteinExistence type="predicted"/>
<dbReference type="AlphaFoldDB" id="A0AAJ6NL10"/>
<gene>
    <name evidence="3" type="ORF">LF296_05495</name>
</gene>
<keyword evidence="2" id="KW-1133">Transmembrane helix</keyword>
<feature type="compositionally biased region" description="Polar residues" evidence="1">
    <location>
        <begin position="68"/>
        <end position="79"/>
    </location>
</feature>
<protein>
    <submittedName>
        <fullName evidence="3">Uncharacterized protein</fullName>
    </submittedName>
</protein>
<feature type="transmembrane region" description="Helical" evidence="2">
    <location>
        <begin position="20"/>
        <end position="44"/>
    </location>
</feature>
<evidence type="ECO:0000256" key="1">
    <source>
        <dbReference type="SAM" id="MobiDB-lite"/>
    </source>
</evidence>
<keyword evidence="2" id="KW-0812">Transmembrane</keyword>
<accession>A0AAJ6NL10</accession>
<reference evidence="3" key="2">
    <citation type="submission" date="2023-02" db="EMBL/GenBank/DDBJ databases">
        <authorList>
            <person name="Huang Y."/>
            <person name="Zhang Y."/>
            <person name="Zhang T."/>
            <person name="Wang J."/>
        </authorList>
    </citation>
    <scope>NUCLEOTIDE SEQUENCE</scope>
    <source>
        <strain evidence="3">KJ-1</strain>
    </source>
</reference>
<evidence type="ECO:0000256" key="2">
    <source>
        <dbReference type="SAM" id="Phobius"/>
    </source>
</evidence>
<feature type="compositionally biased region" description="Low complexity" evidence="1">
    <location>
        <begin position="152"/>
        <end position="169"/>
    </location>
</feature>
<dbReference type="EMBL" id="CP085083">
    <property type="protein sequence ID" value="WDZ52233.1"/>
    <property type="molecule type" value="Genomic_DNA"/>
</dbReference>
<reference evidence="3" key="1">
    <citation type="journal article" date="2022" name="Front Environ Sci">
        <title>Complete genome sequence analysis of a novel alkane-degrading bacterial strain, Acinetobacter vivianii KJ-1, and its diesel degradation ability.</title>
        <authorList>
            <person name="Zhang Y."/>
            <person name="Song F."/>
            <person name="Wang J."/>
            <person name="Zhao Q."/>
            <person name="Zheng L."/>
            <person name="Wang Z."/>
            <person name="Zhang X."/>
            <person name="Gao Y."/>
            <person name="Chen G."/>
            <person name="Huang Y."/>
        </authorList>
    </citation>
    <scope>NUCLEOTIDE SEQUENCE</scope>
    <source>
        <strain evidence="3">KJ-1</strain>
    </source>
</reference>
<evidence type="ECO:0000313" key="4">
    <source>
        <dbReference type="Proteomes" id="UP001199528"/>
    </source>
</evidence>
<feature type="region of interest" description="Disordered" evidence="1">
    <location>
        <begin position="68"/>
        <end position="181"/>
    </location>
</feature>
<keyword evidence="2" id="KW-0472">Membrane</keyword>
<evidence type="ECO:0000313" key="3">
    <source>
        <dbReference type="EMBL" id="WDZ52233.1"/>
    </source>
</evidence>